<dbReference type="CDD" id="cd20379">
    <property type="entry name" value="Tudor_dTUD-like"/>
    <property type="match status" value="1"/>
</dbReference>
<accession>A0A8J9V5T3</accession>
<proteinExistence type="predicted"/>
<evidence type="ECO:0000313" key="3">
    <source>
        <dbReference type="EMBL" id="CAH0716533.1"/>
    </source>
</evidence>
<protein>
    <recommendedName>
        <fullName evidence="2">Tudor domain-containing protein</fullName>
    </recommendedName>
</protein>
<organism evidence="3 4">
    <name type="scientific">Brenthis ino</name>
    <name type="common">lesser marbled fritillary</name>
    <dbReference type="NCBI Taxonomy" id="405034"/>
    <lineage>
        <taxon>Eukaryota</taxon>
        <taxon>Metazoa</taxon>
        <taxon>Ecdysozoa</taxon>
        <taxon>Arthropoda</taxon>
        <taxon>Hexapoda</taxon>
        <taxon>Insecta</taxon>
        <taxon>Pterygota</taxon>
        <taxon>Neoptera</taxon>
        <taxon>Endopterygota</taxon>
        <taxon>Lepidoptera</taxon>
        <taxon>Glossata</taxon>
        <taxon>Ditrysia</taxon>
        <taxon>Papilionoidea</taxon>
        <taxon>Nymphalidae</taxon>
        <taxon>Heliconiinae</taxon>
        <taxon>Argynnini</taxon>
        <taxon>Brenthis</taxon>
    </lineage>
</organism>
<sequence length="640" mass="73244">MDNIERLLAELALNNFESESLHWVDVVHVVTPINFYVRPIKYNKLVASYKTMTPSTKFTTIKINDMVIYNLSFRLGQSNYFRRGRVSQINIVNDHVECDIFTIDHGFTDKSVPIEYLWQCSPDLLNTPALAYNSQLANCFPVRTSIWTEYATQVFRRHLGRGRVKMSVLGRTSSKLVVKLMNSNLDDVATLLAISGFSDVGSYYDCIPWKPLIVRKRITFNFKKVFMNERLRVRMLSGRSFEEFYVKEVEDYEKLFLKDIHNITFYARREFSLIPAHLIEGAIICAKDDEKNMYHRAIIKKVTKLESTAILQLVDWGRDEEFAVSKMKYMSKQALNIPLTTIFCKSANYNNQAWVKDIENFLSSGFEFYITIKRLGHEFECPHTVDISPIEDESCLGATALPEETKQNTNIEIEYEICQGASSCAGNTVKRRPFGYGEFEYLSTPDISPHSEEENNCQGTITWQKLITKRRVPYKGVNYKYVLPKTVKTGYKNKSAHETGEGPSSFANEHLEIGNEEYEFEFSNITDASIATEIEEMNITGISSNIIGSRRRADNLPKDYKITKSSEISKKHEMTEAECGGASAQQKSAEAGNTVEEQSKSIENLDLNFKCLNLENNTKESGEKKINSEEHTDLVKESID</sequence>
<feature type="region of interest" description="Disordered" evidence="1">
    <location>
        <begin position="618"/>
        <end position="640"/>
    </location>
</feature>
<dbReference type="PANTHER" id="PTHR16442:SF1">
    <property type="entry name" value="RING FINGER PROTEIN 17"/>
    <property type="match status" value="1"/>
</dbReference>
<keyword evidence="4" id="KW-1185">Reference proteome</keyword>
<dbReference type="EMBL" id="OV170231">
    <property type="protein sequence ID" value="CAH0716533.1"/>
    <property type="molecule type" value="Genomic_DNA"/>
</dbReference>
<name>A0A8J9V5T3_9NEOP</name>
<dbReference type="GO" id="GO:0005737">
    <property type="term" value="C:cytoplasm"/>
    <property type="evidence" value="ECO:0007669"/>
    <property type="project" value="UniProtKB-ARBA"/>
</dbReference>
<dbReference type="Gene3D" id="2.30.30.140">
    <property type="match status" value="1"/>
</dbReference>
<evidence type="ECO:0000256" key="1">
    <source>
        <dbReference type="SAM" id="MobiDB-lite"/>
    </source>
</evidence>
<reference evidence="3" key="1">
    <citation type="submission" date="2021-12" db="EMBL/GenBank/DDBJ databases">
        <authorList>
            <person name="Martin H S."/>
        </authorList>
    </citation>
    <scope>NUCLEOTIDE SEQUENCE</scope>
</reference>
<feature type="domain" description="Tudor" evidence="2">
    <location>
        <begin position="26"/>
        <end position="138"/>
    </location>
</feature>
<feature type="non-terminal residue" evidence="3">
    <location>
        <position position="640"/>
    </location>
</feature>
<evidence type="ECO:0000259" key="2">
    <source>
        <dbReference type="Pfam" id="PF00567"/>
    </source>
</evidence>
<evidence type="ECO:0000313" key="4">
    <source>
        <dbReference type="Proteomes" id="UP000838878"/>
    </source>
</evidence>
<gene>
    <name evidence="3" type="ORF">BINO364_LOCUS3289</name>
</gene>
<dbReference type="AlphaFoldDB" id="A0A8J9V5T3"/>
<dbReference type="SUPFAM" id="SSF63748">
    <property type="entry name" value="Tudor/PWWP/MBT"/>
    <property type="match status" value="1"/>
</dbReference>
<dbReference type="InterPro" id="IPR002999">
    <property type="entry name" value="Tudor"/>
</dbReference>
<dbReference type="OrthoDB" id="407432at2759"/>
<dbReference type="Proteomes" id="UP000838878">
    <property type="component" value="Chromosome 11"/>
</dbReference>
<dbReference type="InterPro" id="IPR035437">
    <property type="entry name" value="SNase_OB-fold_sf"/>
</dbReference>
<dbReference type="Gene3D" id="2.40.50.90">
    <property type="match status" value="1"/>
</dbReference>
<dbReference type="Pfam" id="PF00567">
    <property type="entry name" value="TUDOR"/>
    <property type="match status" value="1"/>
</dbReference>
<dbReference type="PANTHER" id="PTHR16442">
    <property type="entry name" value="RING FINGER PROTEIN 17"/>
    <property type="match status" value="1"/>
</dbReference>